<organism evidence="1 2">
    <name type="scientific">Reticulibacter mediterranei</name>
    <dbReference type="NCBI Taxonomy" id="2778369"/>
    <lineage>
        <taxon>Bacteria</taxon>
        <taxon>Bacillati</taxon>
        <taxon>Chloroflexota</taxon>
        <taxon>Ktedonobacteria</taxon>
        <taxon>Ktedonobacterales</taxon>
        <taxon>Reticulibacteraceae</taxon>
        <taxon>Reticulibacter</taxon>
    </lineage>
</organism>
<evidence type="ECO:0000313" key="1">
    <source>
        <dbReference type="EMBL" id="GHO95221.1"/>
    </source>
</evidence>
<protein>
    <submittedName>
        <fullName evidence="1">Uncharacterized protein</fullName>
    </submittedName>
</protein>
<proteinExistence type="predicted"/>
<keyword evidence="2" id="KW-1185">Reference proteome</keyword>
<dbReference type="Proteomes" id="UP000597444">
    <property type="component" value="Unassembled WGS sequence"/>
</dbReference>
<dbReference type="AlphaFoldDB" id="A0A8J3IS26"/>
<reference evidence="1" key="1">
    <citation type="submission" date="2020-10" db="EMBL/GenBank/DDBJ databases">
        <title>Taxonomic study of unclassified bacteria belonging to the class Ktedonobacteria.</title>
        <authorList>
            <person name="Yabe S."/>
            <person name="Wang C.M."/>
            <person name="Zheng Y."/>
            <person name="Sakai Y."/>
            <person name="Cavaletti L."/>
            <person name="Monciardini P."/>
            <person name="Donadio S."/>
        </authorList>
    </citation>
    <scope>NUCLEOTIDE SEQUENCE</scope>
    <source>
        <strain evidence="1">ID150040</strain>
    </source>
</reference>
<evidence type="ECO:0000313" key="2">
    <source>
        <dbReference type="Proteomes" id="UP000597444"/>
    </source>
</evidence>
<sequence>MRVRKPALTAAQRRAAAAAQARRDCQQGRHSTTPTFRPGEQVCLTCGVVIYCPGCLQANGLRFPQVAHAYTLECPTHQQRGVVPL</sequence>
<name>A0A8J3IS26_9CHLR</name>
<gene>
    <name evidence="1" type="ORF">KSF_052690</name>
</gene>
<comment type="caution">
    <text evidence="1">The sequence shown here is derived from an EMBL/GenBank/DDBJ whole genome shotgun (WGS) entry which is preliminary data.</text>
</comment>
<dbReference type="RefSeq" id="WP_220205912.1">
    <property type="nucleotide sequence ID" value="NZ_BNJK01000001.1"/>
</dbReference>
<dbReference type="EMBL" id="BNJK01000001">
    <property type="protein sequence ID" value="GHO95221.1"/>
    <property type="molecule type" value="Genomic_DNA"/>
</dbReference>
<accession>A0A8J3IS26</accession>